<feature type="repeat" description="ANK" evidence="3">
    <location>
        <begin position="456"/>
        <end position="489"/>
    </location>
</feature>
<evidence type="ECO:0000256" key="3">
    <source>
        <dbReference type="PROSITE-ProRule" id="PRU00023"/>
    </source>
</evidence>
<dbReference type="GO" id="GO:0003847">
    <property type="term" value="F:1-alkyl-2-acetylglycerophosphocholine esterase activity"/>
    <property type="evidence" value="ECO:0007669"/>
    <property type="project" value="UniProtKB-EC"/>
</dbReference>
<feature type="repeat" description="ANK" evidence="3">
    <location>
        <begin position="294"/>
        <end position="327"/>
    </location>
</feature>
<keyword evidence="2 3" id="KW-0040">ANK repeat</keyword>
<dbReference type="Gene3D" id="1.25.40.20">
    <property type="entry name" value="Ankyrin repeat-containing domain"/>
    <property type="match status" value="3"/>
</dbReference>
<dbReference type="OrthoDB" id="5428863at2759"/>
<reference evidence="4 5" key="1">
    <citation type="journal article" date="2014" name="Genome Announc.">
        <title>Draft genome sequence of the pathogenic fungus Scedosporium apiospermum.</title>
        <authorList>
            <person name="Vandeputte P."/>
            <person name="Ghamrawi S."/>
            <person name="Rechenmann M."/>
            <person name="Iltis A."/>
            <person name="Giraud S."/>
            <person name="Fleury M."/>
            <person name="Thornton C."/>
            <person name="Delhaes L."/>
            <person name="Meyer W."/>
            <person name="Papon N."/>
            <person name="Bouchara J.P."/>
        </authorList>
    </citation>
    <scope>NUCLEOTIDE SEQUENCE [LARGE SCALE GENOMIC DNA]</scope>
    <source>
        <strain evidence="4 5">IHEM 14462</strain>
    </source>
</reference>
<evidence type="ECO:0000313" key="5">
    <source>
        <dbReference type="Proteomes" id="UP000028545"/>
    </source>
</evidence>
<sequence>MGTWLRYFLVGVGARVDVDVRDDHGCTALALAAKNGHAVAVAWLLARGANRNLVDLDQAMPLWYAARHGHTAVVRLLLASGRLSDLNPSVEGQTPLSIALKHGHRKTAKLLAHAGGIDPFVKLRERGGPSTAISVVGLAIRNGYEDVALALLNKCDPGRDSSHGSSDNNAAKDAVEPASKLLGFAASGGCCRIVRDLPAKHGADVNALYTYTEERDTSYNYDTFYQRSPLMEAARRGNANVVRLLLDTEGIQPDLKGDHRELTAFSLAAEGGFVEVAKMLVADVRVNPDQTDKNGRTALSYAAERAHETVVAELLVTGAVNPDSPDDGGRTPLMWAVDPEDGYRPKGWQPYEGVVRHLIASGRVNPNSRDSLGYTPLSLAARNGSLGLVEAILQHPEADPESGHQRTPLVQAAERGYADVVRVLLDTRRVDVNAISVDHRHAEEGTALQCAASRGQGRTALSLAAEASEVEHVNSLLAVDGINPDRTDRRKEVLRRLLRVPAVDPNAEDAEGLTPLLRAFRFHNSREFVELLLARADLDVNRRGRNGLSPLALATKKRRPTKLSWSLQQKLHSEIAREYRLPLGAQQEYVGERVAESMASLCSVCAAIDLGAAFSSRHTKHRGRVIAKLGRVDESWEVRTCPLCRLVVAVRPRAGAEGGHSLVSFSTTQSWLRHGELLCWHMWFREPWVDTMVLAVVAADSMDSEGDDFLSLQVRSGRQSRDKLGIEIVDGVLSAGFIARLGSNCPDKTNAVTIPRLAVGESDLGVARGWISCCRQNHSQLCNPHKLATVPHFRLIECATRRIIEGNNYKSGSPRYYDEGSGNVEAVIEDAIRVTLELGYAYLWCVGRPARRTQLPGALVQGHELVRIPPDPTHYIRLSSTWVTRGWTYQEGLLARRRLYFSEYEISYECRDMLCREALRLPPTVEQGMSGYKPRLMEPLWMYKPYIVAGMASDDDGTGLFGLLAEYTARQLSLPSDALNAMLGILQLLAEQRNTPVYHVCGVPVLHITDSKPNSNGKSTVPACLALDGFINGLCWRLQKPAHRRSGFPSWSWTGWHGVVESKPFHFWGRPPIRHAYGFNVDVSIIPRDQGPGAVPWSRYYNQLSTAADSSRDLLSAQYHALEITASAAKVQLRKPKGTYLEPGEWTGTVCAGDGVWQGEFSLTQKDYDNAGARYKKAGFSRSALLQKLWTGIVLGNSDASLDKHDTYILVVQKQQQKSTTYKQTYWERVGLLKLRDCALKDGMLERSTWRLA</sequence>
<dbReference type="EC" id="3.1.1.47" evidence="4"/>
<organism evidence="4 5">
    <name type="scientific">Pseudallescheria apiosperma</name>
    <name type="common">Scedosporium apiospermum</name>
    <dbReference type="NCBI Taxonomy" id="563466"/>
    <lineage>
        <taxon>Eukaryota</taxon>
        <taxon>Fungi</taxon>
        <taxon>Dikarya</taxon>
        <taxon>Ascomycota</taxon>
        <taxon>Pezizomycotina</taxon>
        <taxon>Sordariomycetes</taxon>
        <taxon>Hypocreomycetidae</taxon>
        <taxon>Microascales</taxon>
        <taxon>Microascaceae</taxon>
        <taxon>Scedosporium</taxon>
    </lineage>
</organism>
<dbReference type="PROSITE" id="PS50297">
    <property type="entry name" value="ANK_REP_REGION"/>
    <property type="match status" value="2"/>
</dbReference>
<accession>A0A084GER4</accession>
<dbReference type="PROSITE" id="PS50088">
    <property type="entry name" value="ANK_REPEAT"/>
    <property type="match status" value="4"/>
</dbReference>
<evidence type="ECO:0000256" key="2">
    <source>
        <dbReference type="ARBA" id="ARBA00023043"/>
    </source>
</evidence>
<dbReference type="Proteomes" id="UP000028545">
    <property type="component" value="Unassembled WGS sequence"/>
</dbReference>
<keyword evidence="4" id="KW-0378">Hydrolase</keyword>
<evidence type="ECO:0000256" key="1">
    <source>
        <dbReference type="ARBA" id="ARBA00022737"/>
    </source>
</evidence>
<name>A0A084GER4_PSEDA</name>
<dbReference type="InterPro" id="IPR036770">
    <property type="entry name" value="Ankyrin_rpt-contain_sf"/>
</dbReference>
<dbReference type="KEGG" id="sapo:SAPIO_CDS1644"/>
<dbReference type="GeneID" id="27720716"/>
<protein>
    <submittedName>
        <fullName evidence="4">1-alkyl-2-acetylglycerophosphocholine esterase</fullName>
        <ecNumber evidence="4">3.1.1.47</ecNumber>
        <ecNumber evidence="4">3.1.1.5</ecNumber>
    </submittedName>
</protein>
<comment type="caution">
    <text evidence="4">The sequence shown here is derived from an EMBL/GenBank/DDBJ whole genome shotgun (WGS) entry which is preliminary data.</text>
</comment>
<dbReference type="InterPro" id="IPR002110">
    <property type="entry name" value="Ankyrin_rpt"/>
</dbReference>
<dbReference type="Pfam" id="PF12796">
    <property type="entry name" value="Ank_2"/>
    <property type="match status" value="4"/>
</dbReference>
<dbReference type="SUPFAM" id="SSF48403">
    <property type="entry name" value="Ankyrin repeat"/>
    <property type="match status" value="3"/>
</dbReference>
<dbReference type="EC" id="3.1.1.5" evidence="4"/>
<evidence type="ECO:0000313" key="4">
    <source>
        <dbReference type="EMBL" id="KEZ45826.1"/>
    </source>
</evidence>
<dbReference type="AlphaFoldDB" id="A0A084GER4"/>
<feature type="repeat" description="ANK" evidence="3">
    <location>
        <begin position="91"/>
        <end position="115"/>
    </location>
</feature>
<dbReference type="PANTHER" id="PTHR24173:SF74">
    <property type="entry name" value="ANKYRIN REPEAT DOMAIN-CONTAINING PROTEIN 16"/>
    <property type="match status" value="1"/>
</dbReference>
<gene>
    <name evidence="4" type="ORF">SAPIO_CDS1644</name>
</gene>
<dbReference type="EMBL" id="JOWA01000066">
    <property type="protein sequence ID" value="KEZ45826.1"/>
    <property type="molecule type" value="Genomic_DNA"/>
</dbReference>
<dbReference type="RefSeq" id="XP_016645625.1">
    <property type="nucleotide sequence ID" value="XM_016784868.1"/>
</dbReference>
<dbReference type="HOGENOM" id="CLU_248139_0_0_1"/>
<keyword evidence="1" id="KW-0677">Repeat</keyword>
<proteinExistence type="predicted"/>
<dbReference type="PANTHER" id="PTHR24173">
    <property type="entry name" value="ANKYRIN REPEAT CONTAINING"/>
    <property type="match status" value="1"/>
</dbReference>
<dbReference type="GO" id="GO:0004622">
    <property type="term" value="F:phosphatidylcholine lysophospholipase activity"/>
    <property type="evidence" value="ECO:0007669"/>
    <property type="project" value="UniProtKB-EC"/>
</dbReference>
<dbReference type="SMART" id="SM00248">
    <property type="entry name" value="ANK"/>
    <property type="match status" value="12"/>
</dbReference>
<dbReference type="VEuPathDB" id="FungiDB:SAPIO_CDS1644"/>
<keyword evidence="5" id="KW-1185">Reference proteome</keyword>
<feature type="repeat" description="ANK" evidence="3">
    <location>
        <begin position="24"/>
        <end position="56"/>
    </location>
</feature>